<dbReference type="RefSeq" id="WP_220116294.1">
    <property type="nucleotide sequence ID" value="NZ_JAHZUY010000006.1"/>
</dbReference>
<keyword evidence="2" id="KW-1185">Reference proteome</keyword>
<name>A0ABS7EZV9_9PROT</name>
<accession>A0ABS7EZV9</accession>
<reference evidence="1 2" key="1">
    <citation type="submission" date="2021-08" db="EMBL/GenBank/DDBJ databases">
        <title>Caldovatus sediminis gen. nov., sp. nov., a moderately thermophilic bacterium isolated from a hot spring.</title>
        <authorList>
            <person name="Hu C.-J."/>
            <person name="Li W.-J."/>
            <person name="Xian W.-D."/>
        </authorList>
    </citation>
    <scope>NUCLEOTIDE SEQUENCE [LARGE SCALE GENOMIC DNA]</scope>
    <source>
        <strain evidence="1 2">SYSU G05006</strain>
    </source>
</reference>
<dbReference type="Proteomes" id="UP001519924">
    <property type="component" value="Unassembled WGS sequence"/>
</dbReference>
<sequence length="65" mass="7365">MARHLDIEDLYADALAVVRSLDMRRLPRRLPEAITLLPSDLADRGFGPDQLIARIRDALPQGERD</sequence>
<evidence type="ECO:0000313" key="2">
    <source>
        <dbReference type="Proteomes" id="UP001519924"/>
    </source>
</evidence>
<protein>
    <submittedName>
        <fullName evidence="1">Uncharacterized protein</fullName>
    </submittedName>
</protein>
<evidence type="ECO:0000313" key="1">
    <source>
        <dbReference type="EMBL" id="MBW8268793.1"/>
    </source>
</evidence>
<comment type="caution">
    <text evidence="1">The sequence shown here is derived from an EMBL/GenBank/DDBJ whole genome shotgun (WGS) entry which is preliminary data.</text>
</comment>
<organism evidence="1 2">
    <name type="scientific">Caldovatus aquaticus</name>
    <dbReference type="NCBI Taxonomy" id="2865671"/>
    <lineage>
        <taxon>Bacteria</taxon>
        <taxon>Pseudomonadati</taxon>
        <taxon>Pseudomonadota</taxon>
        <taxon>Alphaproteobacteria</taxon>
        <taxon>Acetobacterales</taxon>
        <taxon>Roseomonadaceae</taxon>
        <taxon>Caldovatus</taxon>
    </lineage>
</organism>
<dbReference type="EMBL" id="JAHZUY010000006">
    <property type="protein sequence ID" value="MBW8268793.1"/>
    <property type="molecule type" value="Genomic_DNA"/>
</dbReference>
<proteinExistence type="predicted"/>
<gene>
    <name evidence="1" type="ORF">K1J50_04775</name>
</gene>